<dbReference type="InterPro" id="IPR013083">
    <property type="entry name" value="Znf_RING/FYVE/PHD"/>
</dbReference>
<reference evidence="14" key="1">
    <citation type="journal article" date="2018" name="Nat. Microbiol.">
        <title>Leveraging single-cell genomics to expand the fungal tree of life.</title>
        <authorList>
            <person name="Ahrendt S.R."/>
            <person name="Quandt C.A."/>
            <person name="Ciobanu D."/>
            <person name="Clum A."/>
            <person name="Salamov A."/>
            <person name="Andreopoulos B."/>
            <person name="Cheng J.F."/>
            <person name="Woyke T."/>
            <person name="Pelin A."/>
            <person name="Henrissat B."/>
            <person name="Reynolds N.K."/>
            <person name="Benny G.L."/>
            <person name="Smith M.E."/>
            <person name="James T.Y."/>
            <person name="Grigoriev I.V."/>
        </authorList>
    </citation>
    <scope>NUCLEOTIDE SEQUENCE [LARGE SCALE GENOMIC DNA]</scope>
</reference>
<keyword evidence="14" id="KW-1185">Reference proteome</keyword>
<evidence type="ECO:0000313" key="13">
    <source>
        <dbReference type="EMBL" id="RKO87888.1"/>
    </source>
</evidence>
<sequence length="634" mass="71910">MSFASSLEYTKRMKTETTDINDLTEDEVFARRLKDEENQLASLDSQSYSRFKKQKLQEEEDKRIAWELSAAKEAAIPTLPTTREPNLSRPPHSESYSSYPNIGPTQSVTVTIVFNQHQPMDIPMYSQQDNEEALKSLPNNIQHNEAVTPRECLEWMIKMEKGTNKGENNMGLGKTIQSISLILSNRSQDANHKTTLVVAPVSLILQWKQEIPDHTKPGALNIHIWSKSKKNEQVEEDDNLLSEDDGLPYDEDIESIHSRVGPLVNFKWYRVILDETHKIKNRNTRMAKAACQLMSTCRWCLTGTPFRNNIEELFSLIKFLQIEPYCEWSEFSEKIGTPYKQGRHIIALKRVQAVLSGMCLRRCKTAVLDGRPIIEIPLRKVNMDSNNSLMQRMNSTLHSRDKHRPSPITTILALSAETSTRFLNQATSADLNPVPHHSHVRRDLNVDAVPPQIAAVLESISPKIPFCFKSVLPDAGVVVKDCGHIFCQQCIKTHMQNGPSYSGENSCPDCRQAPTSNPAQILTSFTYSWIIDEETLIPLAHFAKFFHLTPVTSVAQDSKQTSDTKGKAPELASNKGTGPAHVWMSSAKIDRMMDVLKETRRNNPEEKTIVFSQFLPMLDLCEEALNMNGYQFKR</sequence>
<dbReference type="PANTHER" id="PTHR45626">
    <property type="entry name" value="TRANSCRIPTION TERMINATION FACTOR 2-RELATED"/>
    <property type="match status" value="1"/>
</dbReference>
<evidence type="ECO:0000313" key="14">
    <source>
        <dbReference type="Proteomes" id="UP000269721"/>
    </source>
</evidence>
<evidence type="ECO:0000256" key="4">
    <source>
        <dbReference type="ARBA" id="ARBA00022771"/>
    </source>
</evidence>
<evidence type="ECO:0000256" key="9">
    <source>
        <dbReference type="PROSITE-ProRule" id="PRU00175"/>
    </source>
</evidence>
<dbReference type="InterPro" id="IPR000330">
    <property type="entry name" value="SNF2_N"/>
</dbReference>
<keyword evidence="4 9" id="KW-0863">Zinc-finger</keyword>
<dbReference type="GO" id="GO:0008094">
    <property type="term" value="F:ATP-dependent activity, acting on DNA"/>
    <property type="evidence" value="ECO:0007669"/>
    <property type="project" value="TreeGrafter"/>
</dbReference>
<feature type="domain" description="RING-type" evidence="11">
    <location>
        <begin position="465"/>
        <end position="511"/>
    </location>
</feature>
<dbReference type="PROSITE" id="PS50089">
    <property type="entry name" value="ZF_RING_2"/>
    <property type="match status" value="1"/>
</dbReference>
<evidence type="ECO:0000259" key="12">
    <source>
        <dbReference type="PROSITE" id="PS51192"/>
    </source>
</evidence>
<dbReference type="SMART" id="SM00487">
    <property type="entry name" value="DEXDc"/>
    <property type="match status" value="1"/>
</dbReference>
<dbReference type="Pfam" id="PF00176">
    <property type="entry name" value="SNF2-rel_dom"/>
    <property type="match status" value="1"/>
</dbReference>
<dbReference type="GO" id="GO:0005634">
    <property type="term" value="C:nucleus"/>
    <property type="evidence" value="ECO:0007669"/>
    <property type="project" value="TreeGrafter"/>
</dbReference>
<dbReference type="GO" id="GO:0008270">
    <property type="term" value="F:zinc ion binding"/>
    <property type="evidence" value="ECO:0007669"/>
    <property type="project" value="UniProtKB-KW"/>
</dbReference>
<feature type="region of interest" description="Disordered" evidence="10">
    <location>
        <begin position="75"/>
        <end position="101"/>
    </location>
</feature>
<keyword evidence="6" id="KW-0347">Helicase</keyword>
<dbReference type="InterPro" id="IPR038718">
    <property type="entry name" value="SNF2-like_sf"/>
</dbReference>
<dbReference type="AlphaFoldDB" id="A0A4P9W9S7"/>
<accession>A0A4P9W9S7</accession>
<dbReference type="Proteomes" id="UP000269721">
    <property type="component" value="Unassembled WGS sequence"/>
</dbReference>
<feature type="region of interest" description="Disordered" evidence="10">
    <location>
        <begin position="556"/>
        <end position="579"/>
    </location>
</feature>
<dbReference type="InterPro" id="IPR014001">
    <property type="entry name" value="Helicase_ATP-bd"/>
</dbReference>
<feature type="domain" description="Helicase ATP-binding" evidence="12">
    <location>
        <begin position="170"/>
        <end position="323"/>
    </location>
</feature>
<dbReference type="EMBL" id="KZ997091">
    <property type="protein sequence ID" value="RKO87888.1"/>
    <property type="molecule type" value="Genomic_DNA"/>
</dbReference>
<keyword evidence="7" id="KW-0862">Zinc</keyword>
<proteinExistence type="inferred from homology"/>
<dbReference type="CDD" id="cd18008">
    <property type="entry name" value="DEXDc_SHPRH-like"/>
    <property type="match status" value="1"/>
</dbReference>
<dbReference type="Gene3D" id="3.40.50.300">
    <property type="entry name" value="P-loop containing nucleotide triphosphate hydrolases"/>
    <property type="match status" value="1"/>
</dbReference>
<comment type="similarity">
    <text evidence="1">Belongs to the SNF2/RAD54 helicase family.</text>
</comment>
<organism evidence="13 14">
    <name type="scientific">Blyttiomyces helicus</name>
    <dbReference type="NCBI Taxonomy" id="388810"/>
    <lineage>
        <taxon>Eukaryota</taxon>
        <taxon>Fungi</taxon>
        <taxon>Fungi incertae sedis</taxon>
        <taxon>Chytridiomycota</taxon>
        <taxon>Chytridiomycota incertae sedis</taxon>
        <taxon>Chytridiomycetes</taxon>
        <taxon>Chytridiomycetes incertae sedis</taxon>
        <taxon>Blyttiomyces</taxon>
    </lineage>
</organism>
<dbReference type="GO" id="GO:0000724">
    <property type="term" value="P:double-strand break repair via homologous recombination"/>
    <property type="evidence" value="ECO:0007669"/>
    <property type="project" value="TreeGrafter"/>
</dbReference>
<dbReference type="InterPro" id="IPR050628">
    <property type="entry name" value="SNF2_RAD54_helicase_TF"/>
</dbReference>
<evidence type="ECO:0000259" key="11">
    <source>
        <dbReference type="PROSITE" id="PS50089"/>
    </source>
</evidence>
<evidence type="ECO:0000256" key="10">
    <source>
        <dbReference type="SAM" id="MobiDB-lite"/>
    </source>
</evidence>
<dbReference type="InterPro" id="IPR027417">
    <property type="entry name" value="P-loop_NTPase"/>
</dbReference>
<dbReference type="GO" id="GO:0016787">
    <property type="term" value="F:hydrolase activity"/>
    <property type="evidence" value="ECO:0007669"/>
    <property type="project" value="UniProtKB-KW"/>
</dbReference>
<evidence type="ECO:0000256" key="7">
    <source>
        <dbReference type="ARBA" id="ARBA00022833"/>
    </source>
</evidence>
<evidence type="ECO:0000256" key="6">
    <source>
        <dbReference type="ARBA" id="ARBA00022806"/>
    </source>
</evidence>
<dbReference type="GO" id="GO:0005524">
    <property type="term" value="F:ATP binding"/>
    <property type="evidence" value="ECO:0007669"/>
    <property type="project" value="UniProtKB-KW"/>
</dbReference>
<dbReference type="InterPro" id="IPR017907">
    <property type="entry name" value="Znf_RING_CS"/>
</dbReference>
<keyword evidence="8" id="KW-0067">ATP-binding</keyword>
<evidence type="ECO:0000256" key="5">
    <source>
        <dbReference type="ARBA" id="ARBA00022801"/>
    </source>
</evidence>
<evidence type="ECO:0000256" key="1">
    <source>
        <dbReference type="ARBA" id="ARBA00007025"/>
    </source>
</evidence>
<dbReference type="PROSITE" id="PS51192">
    <property type="entry name" value="HELICASE_ATP_BIND_1"/>
    <property type="match status" value="1"/>
</dbReference>
<dbReference type="Pfam" id="PF14634">
    <property type="entry name" value="zf-RING_5"/>
    <property type="match status" value="1"/>
</dbReference>
<dbReference type="OrthoDB" id="448448at2759"/>
<keyword evidence="2" id="KW-0479">Metal-binding</keyword>
<dbReference type="SUPFAM" id="SSF57850">
    <property type="entry name" value="RING/U-box"/>
    <property type="match status" value="1"/>
</dbReference>
<name>A0A4P9W9S7_9FUNG</name>
<protein>
    <submittedName>
        <fullName evidence="13">SNF2 family N-terminal domain-containing protein</fullName>
    </submittedName>
</protein>
<evidence type="ECO:0000256" key="3">
    <source>
        <dbReference type="ARBA" id="ARBA00022741"/>
    </source>
</evidence>
<dbReference type="PANTHER" id="PTHR45626:SF16">
    <property type="entry name" value="ATP-DEPENDENT HELICASE ULS1"/>
    <property type="match status" value="1"/>
</dbReference>
<dbReference type="PROSITE" id="PS00518">
    <property type="entry name" value="ZF_RING_1"/>
    <property type="match status" value="1"/>
</dbReference>
<feature type="non-terminal residue" evidence="13">
    <location>
        <position position="634"/>
    </location>
</feature>
<keyword evidence="3" id="KW-0547">Nucleotide-binding</keyword>
<evidence type="ECO:0000256" key="8">
    <source>
        <dbReference type="ARBA" id="ARBA00022840"/>
    </source>
</evidence>
<dbReference type="GO" id="GO:0004386">
    <property type="term" value="F:helicase activity"/>
    <property type="evidence" value="ECO:0007669"/>
    <property type="project" value="UniProtKB-KW"/>
</dbReference>
<dbReference type="InterPro" id="IPR001841">
    <property type="entry name" value="Znf_RING"/>
</dbReference>
<dbReference type="Gene3D" id="3.40.50.10810">
    <property type="entry name" value="Tandem AAA-ATPase domain"/>
    <property type="match status" value="1"/>
</dbReference>
<dbReference type="SUPFAM" id="SSF52540">
    <property type="entry name" value="P-loop containing nucleoside triphosphate hydrolases"/>
    <property type="match status" value="1"/>
</dbReference>
<dbReference type="Gene3D" id="3.30.40.10">
    <property type="entry name" value="Zinc/RING finger domain, C3HC4 (zinc finger)"/>
    <property type="match status" value="1"/>
</dbReference>
<dbReference type="GO" id="GO:0005737">
    <property type="term" value="C:cytoplasm"/>
    <property type="evidence" value="ECO:0007669"/>
    <property type="project" value="TreeGrafter"/>
</dbReference>
<gene>
    <name evidence="13" type="ORF">BDK51DRAFT_27013</name>
</gene>
<keyword evidence="5" id="KW-0378">Hydrolase</keyword>
<evidence type="ECO:0000256" key="2">
    <source>
        <dbReference type="ARBA" id="ARBA00022723"/>
    </source>
</evidence>